<reference evidence="2 3" key="1">
    <citation type="submission" date="2023-03" db="EMBL/GenBank/DDBJ databases">
        <title>Strain YYF002 represents a novel species in the genus Winogradskyella isolated from seawater.</title>
        <authorList>
            <person name="Fu Z.-Y."/>
        </authorList>
    </citation>
    <scope>NUCLEOTIDE SEQUENCE [LARGE SCALE GENOMIC DNA]</scope>
    <source>
        <strain evidence="2 3">YYF002</strain>
    </source>
</reference>
<dbReference type="Proteomes" id="UP001529085">
    <property type="component" value="Unassembled WGS sequence"/>
</dbReference>
<comment type="caution">
    <text evidence="2">The sequence shown here is derived from an EMBL/GenBank/DDBJ whole genome shotgun (WGS) entry which is preliminary data.</text>
</comment>
<evidence type="ECO:0000313" key="2">
    <source>
        <dbReference type="EMBL" id="MDG4717097.1"/>
    </source>
</evidence>
<keyword evidence="3" id="KW-1185">Reference proteome</keyword>
<accession>A0ABT6G4X4</accession>
<protein>
    <recommendedName>
        <fullName evidence="4">Zinc-ribbon domain-containing protein</fullName>
    </recommendedName>
</protein>
<evidence type="ECO:0000256" key="1">
    <source>
        <dbReference type="SAM" id="Phobius"/>
    </source>
</evidence>
<evidence type="ECO:0000313" key="3">
    <source>
        <dbReference type="Proteomes" id="UP001529085"/>
    </source>
</evidence>
<sequence length="74" mass="8313">MCYQESKNRKINFFLALLICIVTTPLIGYFIISSFGLRNPKGCNWCGNTKNEAVFCGICGKNDEGLSREIENKS</sequence>
<proteinExistence type="predicted"/>
<name>A0ABT6G4X4_9FLAO</name>
<keyword evidence="1" id="KW-1133">Transmembrane helix</keyword>
<dbReference type="EMBL" id="JARSBN010000009">
    <property type="protein sequence ID" value="MDG4717097.1"/>
    <property type="molecule type" value="Genomic_DNA"/>
</dbReference>
<feature type="transmembrane region" description="Helical" evidence="1">
    <location>
        <begin position="12"/>
        <end position="32"/>
    </location>
</feature>
<keyword evidence="1" id="KW-0472">Membrane</keyword>
<evidence type="ECO:0008006" key="4">
    <source>
        <dbReference type="Google" id="ProtNLM"/>
    </source>
</evidence>
<gene>
    <name evidence="2" type="ORF">P7122_14520</name>
</gene>
<organism evidence="2 3">
    <name type="scientific">Winogradskyella marincola</name>
    <dbReference type="NCBI Taxonomy" id="3037795"/>
    <lineage>
        <taxon>Bacteria</taxon>
        <taxon>Pseudomonadati</taxon>
        <taxon>Bacteroidota</taxon>
        <taxon>Flavobacteriia</taxon>
        <taxon>Flavobacteriales</taxon>
        <taxon>Flavobacteriaceae</taxon>
        <taxon>Winogradskyella</taxon>
    </lineage>
</organism>
<dbReference type="RefSeq" id="WP_278006519.1">
    <property type="nucleotide sequence ID" value="NZ_JARSBN010000009.1"/>
</dbReference>
<keyword evidence="1" id="KW-0812">Transmembrane</keyword>